<organism evidence="2">
    <name type="scientific">Desulfobacca acetoxidans</name>
    <dbReference type="NCBI Taxonomy" id="60893"/>
    <lineage>
        <taxon>Bacteria</taxon>
        <taxon>Pseudomonadati</taxon>
        <taxon>Thermodesulfobacteriota</taxon>
        <taxon>Desulfobaccia</taxon>
        <taxon>Desulfobaccales</taxon>
        <taxon>Desulfobaccaceae</taxon>
        <taxon>Desulfobacca</taxon>
    </lineage>
</organism>
<reference evidence="2" key="1">
    <citation type="journal article" date="2020" name="mSystems">
        <title>Genome- and Community-Level Interaction Insights into Carbon Utilization and Element Cycling Functions of Hydrothermarchaeota in Hydrothermal Sediment.</title>
        <authorList>
            <person name="Zhou Z."/>
            <person name="Liu Y."/>
            <person name="Xu W."/>
            <person name="Pan J."/>
            <person name="Luo Z.H."/>
            <person name="Li M."/>
        </authorList>
    </citation>
    <scope>NUCLEOTIDE SEQUENCE [LARGE SCALE GENOMIC DNA]</scope>
    <source>
        <strain evidence="2">SpSt-897</strain>
    </source>
</reference>
<evidence type="ECO:0000256" key="1">
    <source>
        <dbReference type="SAM" id="Phobius"/>
    </source>
</evidence>
<dbReference type="EMBL" id="DTMF01000068">
    <property type="protein sequence ID" value="HGF33276.1"/>
    <property type="molecule type" value="Genomic_DNA"/>
</dbReference>
<evidence type="ECO:0000313" key="2">
    <source>
        <dbReference type="EMBL" id="HGF33276.1"/>
    </source>
</evidence>
<accession>A0A7C3UWJ0</accession>
<comment type="caution">
    <text evidence="2">The sequence shown here is derived from an EMBL/GenBank/DDBJ whole genome shotgun (WGS) entry which is preliminary data.</text>
</comment>
<protein>
    <submittedName>
        <fullName evidence="2">Uncharacterized protein</fullName>
    </submittedName>
</protein>
<keyword evidence="1" id="KW-0472">Membrane</keyword>
<gene>
    <name evidence="2" type="ORF">ENW96_02660</name>
</gene>
<proteinExistence type="predicted"/>
<keyword evidence="1" id="KW-0812">Transmembrane</keyword>
<sequence length="97" mass="11028">MSQEALTVAQLFSIVLAACGTPGLTFWVMKKMSREALSQIKENCKTCRAHLDEKIAGLDGTLHEAVKRQLTLREKLPIDYIRRDEFNRHLNGEKEGK</sequence>
<name>A0A7C3UWJ0_9BACT</name>
<feature type="transmembrane region" description="Helical" evidence="1">
    <location>
        <begin position="6"/>
        <end position="29"/>
    </location>
</feature>
<keyword evidence="1" id="KW-1133">Transmembrane helix</keyword>
<dbReference type="AlphaFoldDB" id="A0A7C3UWJ0"/>